<dbReference type="InterPro" id="IPR035328">
    <property type="entry name" value="DUF3048_C"/>
</dbReference>
<evidence type="ECO:0000259" key="3">
    <source>
        <dbReference type="Pfam" id="PF11258"/>
    </source>
</evidence>
<feature type="compositionally biased region" description="Low complexity" evidence="1">
    <location>
        <begin position="34"/>
        <end position="64"/>
    </location>
</feature>
<dbReference type="SUPFAM" id="SSF159774">
    <property type="entry name" value="YerB-like"/>
    <property type="match status" value="1"/>
</dbReference>
<dbReference type="InterPro" id="IPR021416">
    <property type="entry name" value="DUF3048_N"/>
</dbReference>
<sequence length="427" mass="47656">MMRKNPVTMKLFLRMLCPALILLSACSVVIPQAPTPTLTPTRALPTPTSLPPTSTLAPSATPEPTATPYPTPNYPPQGMGPTNFPADVNPLTGLKVADPAVLDRRPLLIKVENLPRDDRPQFGLSRADLVYEYYTEQGGTRFAAVFYGTDAEKVGPIRSGRFFDTMLVPMYRAVFIFGSAYWAVWNRIVNSDFSSRLVLENNFSCPALCRFEPEKRNFLMANTTEMNAYLKSRGIDNTRQVLDGMFFQMQPPEGGGEGNRVFVRYSGAIYNRWDYDSVSGRYFRFVDAQNDVNRNNEVYVQLTDQLTGEPIAADNVVTMCVPHQYFYRSNEIEVVEILLDPNAGRYTACDGQQYDGGSGPAWLARDGKVYKVTYKRAGKDTPLTLLGSDGQPFPFKPGQTWFEVIGASSKVEQQADGAWRFTFGIVP</sequence>
<dbReference type="Gene3D" id="3.50.90.10">
    <property type="entry name" value="YerB-like"/>
    <property type="match status" value="1"/>
</dbReference>
<accession>A0A3D1JJ02</accession>
<organism evidence="5 6">
    <name type="scientific">Anaerolinea thermolimosa</name>
    <dbReference type="NCBI Taxonomy" id="229919"/>
    <lineage>
        <taxon>Bacteria</taxon>
        <taxon>Bacillati</taxon>
        <taxon>Chloroflexota</taxon>
        <taxon>Anaerolineae</taxon>
        <taxon>Anaerolineales</taxon>
        <taxon>Anaerolineaceae</taxon>
        <taxon>Anaerolinea</taxon>
    </lineage>
</organism>
<feature type="region of interest" description="Disordered" evidence="1">
    <location>
        <begin position="34"/>
        <end position="81"/>
    </location>
</feature>
<keyword evidence="2" id="KW-0732">Signal</keyword>
<feature type="signal peptide" evidence="2">
    <location>
        <begin position="1"/>
        <end position="33"/>
    </location>
</feature>
<feature type="domain" description="DUF3048" evidence="4">
    <location>
        <begin position="263"/>
        <end position="401"/>
    </location>
</feature>
<feature type="compositionally biased region" description="Pro residues" evidence="1">
    <location>
        <begin position="65"/>
        <end position="75"/>
    </location>
</feature>
<gene>
    <name evidence="5" type="ORF">DEQ80_10140</name>
</gene>
<evidence type="ECO:0000313" key="5">
    <source>
        <dbReference type="EMBL" id="HCE18207.1"/>
    </source>
</evidence>
<protein>
    <submittedName>
        <fullName evidence="5">DUF3048 domain-containing protein</fullName>
    </submittedName>
</protein>
<name>A0A3D1JJ02_9CHLR</name>
<feature type="domain" description="DUF3048" evidence="3">
    <location>
        <begin position="91"/>
        <end position="234"/>
    </location>
</feature>
<dbReference type="Proteomes" id="UP000264141">
    <property type="component" value="Unassembled WGS sequence"/>
</dbReference>
<evidence type="ECO:0000313" key="6">
    <source>
        <dbReference type="Proteomes" id="UP000264141"/>
    </source>
</evidence>
<comment type="caution">
    <text evidence="5">The sequence shown here is derived from an EMBL/GenBank/DDBJ whole genome shotgun (WGS) entry which is preliminary data.</text>
</comment>
<dbReference type="OrthoDB" id="9779102at2"/>
<dbReference type="RefSeq" id="WP_084001083.1">
    <property type="nucleotide sequence ID" value="NZ_DF967965.1"/>
</dbReference>
<dbReference type="InterPro" id="IPR023158">
    <property type="entry name" value="YerB-like_sf"/>
</dbReference>
<dbReference type="EMBL" id="DPBP01000041">
    <property type="protein sequence ID" value="HCE18207.1"/>
    <property type="molecule type" value="Genomic_DNA"/>
</dbReference>
<dbReference type="AlphaFoldDB" id="A0A3D1JJ02"/>
<evidence type="ECO:0000256" key="2">
    <source>
        <dbReference type="SAM" id="SignalP"/>
    </source>
</evidence>
<evidence type="ECO:0000259" key="4">
    <source>
        <dbReference type="Pfam" id="PF17479"/>
    </source>
</evidence>
<proteinExistence type="predicted"/>
<reference evidence="5 6" key="1">
    <citation type="journal article" date="2018" name="Nat. Biotechnol.">
        <title>A standardized bacterial taxonomy based on genome phylogeny substantially revises the tree of life.</title>
        <authorList>
            <person name="Parks D.H."/>
            <person name="Chuvochina M."/>
            <person name="Waite D.W."/>
            <person name="Rinke C."/>
            <person name="Skarshewski A."/>
            <person name="Chaumeil P.A."/>
            <person name="Hugenholtz P."/>
        </authorList>
    </citation>
    <scope>NUCLEOTIDE SEQUENCE [LARGE SCALE GENOMIC DNA]</scope>
    <source>
        <strain evidence="5">UBA8781</strain>
    </source>
</reference>
<dbReference type="PROSITE" id="PS51257">
    <property type="entry name" value="PROKAR_LIPOPROTEIN"/>
    <property type="match status" value="1"/>
</dbReference>
<dbReference type="STRING" id="229919.GCA_001050195_00262"/>
<evidence type="ECO:0000256" key="1">
    <source>
        <dbReference type="SAM" id="MobiDB-lite"/>
    </source>
</evidence>
<dbReference type="Pfam" id="PF17479">
    <property type="entry name" value="DUF3048_C"/>
    <property type="match status" value="1"/>
</dbReference>
<dbReference type="Pfam" id="PF11258">
    <property type="entry name" value="DUF3048"/>
    <property type="match status" value="1"/>
</dbReference>
<feature type="chain" id="PRO_5017802426" evidence="2">
    <location>
        <begin position="34"/>
        <end position="427"/>
    </location>
</feature>